<feature type="non-terminal residue" evidence="1">
    <location>
        <position position="127"/>
    </location>
</feature>
<sequence>MKYSLPQELEKFDFYVDKLRKKECTIELKEIRKPRTIQQNKYLHVIISLFAIETGYTLEEMKTILKRKCDFMRYKKNDQTFLKPSSQLDTKELTDWIDWIRNLAGQAEFYLPSPDNYLRDWTELKKE</sequence>
<accession>X0TH02</accession>
<dbReference type="EMBL" id="BARS01016976">
    <property type="protein sequence ID" value="GAF92833.1"/>
    <property type="molecule type" value="Genomic_DNA"/>
</dbReference>
<dbReference type="Gene3D" id="1.10.3790.10">
    <property type="entry name" value="NinB"/>
    <property type="match status" value="1"/>
</dbReference>
<name>X0TH02_9ZZZZ</name>
<evidence type="ECO:0000313" key="1">
    <source>
        <dbReference type="EMBL" id="GAF92833.1"/>
    </source>
</evidence>
<protein>
    <submittedName>
        <fullName evidence="1">Uncharacterized protein</fullName>
    </submittedName>
</protein>
<comment type="caution">
    <text evidence="1">The sequence shown here is derived from an EMBL/GenBank/DDBJ whole genome shotgun (WGS) entry which is preliminary data.</text>
</comment>
<gene>
    <name evidence="1" type="ORF">S01H1_27828</name>
</gene>
<proteinExistence type="predicted"/>
<dbReference type="AlphaFoldDB" id="X0TH02"/>
<reference evidence="1" key="1">
    <citation type="journal article" date="2014" name="Front. Microbiol.">
        <title>High frequency of phylogenetically diverse reductive dehalogenase-homologous genes in deep subseafloor sedimentary metagenomes.</title>
        <authorList>
            <person name="Kawai M."/>
            <person name="Futagami T."/>
            <person name="Toyoda A."/>
            <person name="Takaki Y."/>
            <person name="Nishi S."/>
            <person name="Hori S."/>
            <person name="Arai W."/>
            <person name="Tsubouchi T."/>
            <person name="Morono Y."/>
            <person name="Uchiyama I."/>
            <person name="Ito T."/>
            <person name="Fujiyama A."/>
            <person name="Inagaki F."/>
            <person name="Takami H."/>
        </authorList>
    </citation>
    <scope>NUCLEOTIDE SEQUENCE</scope>
    <source>
        <strain evidence="1">Expedition CK06-06</strain>
    </source>
</reference>
<dbReference type="InterPro" id="IPR036619">
    <property type="entry name" value="NinB_sf"/>
</dbReference>
<organism evidence="1">
    <name type="scientific">marine sediment metagenome</name>
    <dbReference type="NCBI Taxonomy" id="412755"/>
    <lineage>
        <taxon>unclassified sequences</taxon>
        <taxon>metagenomes</taxon>
        <taxon>ecological metagenomes</taxon>
    </lineage>
</organism>